<accession>A0A370H9G2</accession>
<evidence type="ECO:0000313" key="8">
    <source>
        <dbReference type="EMBL" id="RDI53291.1"/>
    </source>
</evidence>
<keyword evidence="6 7" id="KW-0472">Membrane</keyword>
<gene>
    <name evidence="8" type="ORF">DFR68_103679</name>
</gene>
<keyword evidence="5 7" id="KW-1133">Transmembrane helix</keyword>
<dbReference type="AlphaFoldDB" id="A0A370H9G2"/>
<feature type="transmembrane region" description="Helical" evidence="7">
    <location>
        <begin position="21"/>
        <end position="43"/>
    </location>
</feature>
<name>A0A370H9G2_9NOCA</name>
<dbReference type="PANTHER" id="PTHR42810">
    <property type="entry name" value="PURINE PERMEASE C1399.01C-RELATED"/>
    <property type="match status" value="1"/>
</dbReference>
<feature type="transmembrane region" description="Helical" evidence="7">
    <location>
        <begin position="376"/>
        <end position="399"/>
    </location>
</feature>
<comment type="subcellular location">
    <subcellularLocation>
        <location evidence="1">Membrane</location>
        <topology evidence="1">Multi-pass membrane protein</topology>
    </subcellularLocation>
</comment>
<evidence type="ECO:0000256" key="1">
    <source>
        <dbReference type="ARBA" id="ARBA00004141"/>
    </source>
</evidence>
<dbReference type="NCBIfam" id="NF037981">
    <property type="entry name" value="NCS2_1"/>
    <property type="match status" value="1"/>
</dbReference>
<feature type="transmembrane region" description="Helical" evidence="7">
    <location>
        <begin position="405"/>
        <end position="425"/>
    </location>
</feature>
<dbReference type="GO" id="GO:0042907">
    <property type="term" value="F:xanthine transmembrane transporter activity"/>
    <property type="evidence" value="ECO:0007669"/>
    <property type="project" value="TreeGrafter"/>
</dbReference>
<dbReference type="OrthoDB" id="9805749at2"/>
<keyword evidence="9" id="KW-1185">Reference proteome</keyword>
<comment type="caution">
    <text evidence="8">The sequence shown here is derived from an EMBL/GenBank/DDBJ whole genome shotgun (WGS) entry which is preliminary data.</text>
</comment>
<dbReference type="Proteomes" id="UP000255355">
    <property type="component" value="Unassembled WGS sequence"/>
</dbReference>
<dbReference type="InterPro" id="IPR006043">
    <property type="entry name" value="NCS2"/>
</dbReference>
<evidence type="ECO:0000313" key="9">
    <source>
        <dbReference type="Proteomes" id="UP000255355"/>
    </source>
</evidence>
<keyword evidence="3" id="KW-0813">Transport</keyword>
<keyword evidence="4 7" id="KW-0812">Transmembrane</keyword>
<feature type="transmembrane region" description="Helical" evidence="7">
    <location>
        <begin position="194"/>
        <end position="215"/>
    </location>
</feature>
<feature type="transmembrane region" description="Helical" evidence="7">
    <location>
        <begin position="81"/>
        <end position="101"/>
    </location>
</feature>
<evidence type="ECO:0000256" key="4">
    <source>
        <dbReference type="ARBA" id="ARBA00022692"/>
    </source>
</evidence>
<evidence type="ECO:0000256" key="6">
    <source>
        <dbReference type="ARBA" id="ARBA00023136"/>
    </source>
</evidence>
<evidence type="ECO:0000256" key="2">
    <source>
        <dbReference type="ARBA" id="ARBA00008821"/>
    </source>
</evidence>
<dbReference type="Pfam" id="PF00860">
    <property type="entry name" value="Xan_ur_permease"/>
    <property type="match status" value="1"/>
</dbReference>
<feature type="transmembrane region" description="Helical" evidence="7">
    <location>
        <begin position="341"/>
        <end position="364"/>
    </location>
</feature>
<sequence length="450" mass="45800">MRGRAMATVAPVDEVPPPGRMFAAAAQHLLVMVATPIASVLLIGRSLHLDDGDTRALLCAALLFSGIGTILQSLGRLSLGAGLPFVMLPGGAAVVLFIQIAQESGGATASGAVLITAVAGILVVPVARRLVTRLPTVVIASMIVVIGVNLVKVAGGLITGPGDQPTRSAVALAAITVAATVLAHRVLPTGWRRLSVLIGMAVGTAVAAALGQFHLQQGSALIQAPRPFLFGTPHFDLLAAIPLLVFGIGSMAEATGQTVLNARVVGKEIDTSATVGRTIRGDAVTSLLSGLFGGPSMVTSGENIGLIRLTGVRSRYVTAVTGVLLVVIAFVAPIGRVVNSLPGPVIGGTAAIAFAMIVTAGIGMFERVDLSSDAELVTATAALTAGLLPILTPALYRGFPSDLRLLFGSGVTMAALVGIAVHLLFAARGGNLSWRYGIRRNREPSRASAS</sequence>
<feature type="transmembrane region" description="Helical" evidence="7">
    <location>
        <begin position="55"/>
        <end position="74"/>
    </location>
</feature>
<protein>
    <submittedName>
        <fullName evidence="8">Xanthine/uracil permease</fullName>
    </submittedName>
</protein>
<dbReference type="GO" id="GO:0005886">
    <property type="term" value="C:plasma membrane"/>
    <property type="evidence" value="ECO:0007669"/>
    <property type="project" value="TreeGrafter"/>
</dbReference>
<organism evidence="8 9">
    <name type="scientific">Nocardia mexicana</name>
    <dbReference type="NCBI Taxonomy" id="279262"/>
    <lineage>
        <taxon>Bacteria</taxon>
        <taxon>Bacillati</taxon>
        <taxon>Actinomycetota</taxon>
        <taxon>Actinomycetes</taxon>
        <taxon>Mycobacteriales</taxon>
        <taxon>Nocardiaceae</taxon>
        <taxon>Nocardia</taxon>
    </lineage>
</organism>
<evidence type="ECO:0000256" key="5">
    <source>
        <dbReference type="ARBA" id="ARBA00022989"/>
    </source>
</evidence>
<feature type="transmembrane region" description="Helical" evidence="7">
    <location>
        <begin position="235"/>
        <end position="254"/>
    </location>
</feature>
<proteinExistence type="inferred from homology"/>
<dbReference type="STRING" id="1210089.GCA_001613165_00152"/>
<feature type="transmembrane region" description="Helical" evidence="7">
    <location>
        <begin position="316"/>
        <end position="335"/>
    </location>
</feature>
<evidence type="ECO:0000256" key="3">
    <source>
        <dbReference type="ARBA" id="ARBA00022448"/>
    </source>
</evidence>
<feature type="transmembrane region" description="Helical" evidence="7">
    <location>
        <begin position="169"/>
        <end position="187"/>
    </location>
</feature>
<dbReference type="PANTHER" id="PTHR42810:SF4">
    <property type="entry name" value="URIC ACID TRANSPORTER UACT"/>
    <property type="match status" value="1"/>
</dbReference>
<feature type="transmembrane region" description="Helical" evidence="7">
    <location>
        <begin position="107"/>
        <end position="127"/>
    </location>
</feature>
<reference evidence="8 9" key="1">
    <citation type="submission" date="2018-07" db="EMBL/GenBank/DDBJ databases">
        <title>Genomic Encyclopedia of Type Strains, Phase IV (KMG-IV): sequencing the most valuable type-strain genomes for metagenomic binning, comparative biology and taxonomic classification.</title>
        <authorList>
            <person name="Goeker M."/>
        </authorList>
    </citation>
    <scope>NUCLEOTIDE SEQUENCE [LARGE SCALE GENOMIC DNA]</scope>
    <source>
        <strain evidence="8 9">DSM 44952</strain>
    </source>
</reference>
<dbReference type="EMBL" id="QQAZ01000003">
    <property type="protein sequence ID" value="RDI53291.1"/>
    <property type="molecule type" value="Genomic_DNA"/>
</dbReference>
<evidence type="ECO:0000256" key="7">
    <source>
        <dbReference type="SAM" id="Phobius"/>
    </source>
</evidence>
<feature type="transmembrane region" description="Helical" evidence="7">
    <location>
        <begin position="134"/>
        <end position="157"/>
    </location>
</feature>
<comment type="similarity">
    <text evidence="2">Belongs to the nucleobase:cation symporter-2 (NCS2) (TC 2.A.40) family.</text>
</comment>